<dbReference type="InterPro" id="IPR000182">
    <property type="entry name" value="GNAT_dom"/>
</dbReference>
<proteinExistence type="predicted"/>
<evidence type="ECO:0000313" key="3">
    <source>
        <dbReference type="Proteomes" id="UP000271469"/>
    </source>
</evidence>
<dbReference type="OrthoDB" id="9797178at2"/>
<evidence type="ECO:0000259" key="1">
    <source>
        <dbReference type="PROSITE" id="PS51186"/>
    </source>
</evidence>
<dbReference type="Proteomes" id="UP000271469">
    <property type="component" value="Chromosome"/>
</dbReference>
<reference evidence="2 3" key="1">
    <citation type="submission" date="2018-11" db="EMBL/GenBank/DDBJ databases">
        <title>Gordonia insulae sp. nov., isolated from an island soil.</title>
        <authorList>
            <person name="Kim Y.S."/>
            <person name="Kim S.B."/>
        </authorList>
    </citation>
    <scope>NUCLEOTIDE SEQUENCE [LARGE SCALE GENOMIC DNA]</scope>
    <source>
        <strain evidence="2 3">MMS17-SY073</strain>
    </source>
</reference>
<dbReference type="KEGG" id="gom:D7316_01515"/>
<keyword evidence="3" id="KW-1185">Reference proteome</keyword>
<dbReference type="Gene3D" id="3.40.630.30">
    <property type="match status" value="1"/>
</dbReference>
<feature type="domain" description="N-acetyltransferase" evidence="1">
    <location>
        <begin position="8"/>
        <end position="156"/>
    </location>
</feature>
<dbReference type="AlphaFoldDB" id="A0A3G8JIU5"/>
<sequence>MNGNILPVECRTERADDIAAIRDVVTAAFGRSDEADLVDALRGEPDVWIPDLSVVATAAGGEIVGHALLTRCRVGDAPALALAPCSVDPGWQRRGVGIAAITCALGLARGRAAENLVVVLGHPEYYPRFGFRPTSEAGISASFVVPDGALMYLALDRSRPIPAGVITYPPAFGV</sequence>
<evidence type="ECO:0000313" key="2">
    <source>
        <dbReference type="EMBL" id="AZG44923.1"/>
    </source>
</evidence>
<dbReference type="RefSeq" id="WP_124707719.1">
    <property type="nucleotide sequence ID" value="NZ_CP033972.1"/>
</dbReference>
<protein>
    <recommendedName>
        <fullName evidence="1">N-acetyltransferase domain-containing protein</fullName>
    </recommendedName>
</protein>
<dbReference type="EMBL" id="CP033972">
    <property type="protein sequence ID" value="AZG44923.1"/>
    <property type="molecule type" value="Genomic_DNA"/>
</dbReference>
<accession>A0A3G8JIU5</accession>
<name>A0A3G8JIU5_9ACTN</name>
<dbReference type="InterPro" id="IPR016181">
    <property type="entry name" value="Acyl_CoA_acyltransferase"/>
</dbReference>
<organism evidence="2 3">
    <name type="scientific">Gordonia insulae</name>
    <dbReference type="NCBI Taxonomy" id="2420509"/>
    <lineage>
        <taxon>Bacteria</taxon>
        <taxon>Bacillati</taxon>
        <taxon>Actinomycetota</taxon>
        <taxon>Actinomycetes</taxon>
        <taxon>Mycobacteriales</taxon>
        <taxon>Gordoniaceae</taxon>
        <taxon>Gordonia</taxon>
    </lineage>
</organism>
<dbReference type="CDD" id="cd04301">
    <property type="entry name" value="NAT_SF"/>
    <property type="match status" value="1"/>
</dbReference>
<dbReference type="Pfam" id="PF00583">
    <property type="entry name" value="Acetyltransf_1"/>
    <property type="match status" value="1"/>
</dbReference>
<gene>
    <name evidence="2" type="ORF">D7316_01515</name>
</gene>
<dbReference type="PROSITE" id="PS51186">
    <property type="entry name" value="GNAT"/>
    <property type="match status" value="1"/>
</dbReference>
<dbReference type="GO" id="GO:0016747">
    <property type="term" value="F:acyltransferase activity, transferring groups other than amino-acyl groups"/>
    <property type="evidence" value="ECO:0007669"/>
    <property type="project" value="InterPro"/>
</dbReference>
<dbReference type="SUPFAM" id="SSF55729">
    <property type="entry name" value="Acyl-CoA N-acyltransferases (Nat)"/>
    <property type="match status" value="1"/>
</dbReference>